<dbReference type="RefSeq" id="WP_013653013.1">
    <property type="nucleotide sequence ID" value="NC_015259.1"/>
</dbReference>
<dbReference type="PROSITE" id="PS00211">
    <property type="entry name" value="ABC_TRANSPORTER_1"/>
    <property type="match status" value="1"/>
</dbReference>
<dbReference type="InterPro" id="IPR027417">
    <property type="entry name" value="P-loop_NTPase"/>
</dbReference>
<dbReference type="SMART" id="SM00382">
    <property type="entry name" value="AAA"/>
    <property type="match status" value="1"/>
</dbReference>
<organism evidence="7 8">
    <name type="scientific">Polymorphum gilvum (strain LMG 25793 / CGMCC 1.9160 / SL003B-26A1)</name>
    <dbReference type="NCBI Taxonomy" id="991905"/>
    <lineage>
        <taxon>Bacteria</taxon>
        <taxon>Pseudomonadati</taxon>
        <taxon>Pseudomonadota</taxon>
        <taxon>Alphaproteobacteria</taxon>
        <taxon>Rhodobacterales</taxon>
        <taxon>Paracoccaceae</taxon>
        <taxon>Polymorphum</taxon>
    </lineage>
</organism>
<evidence type="ECO:0000313" key="7">
    <source>
        <dbReference type="EMBL" id="ADZ70695.1"/>
    </source>
</evidence>
<dbReference type="KEGG" id="pgv:SL003B_2270"/>
<evidence type="ECO:0000259" key="6">
    <source>
        <dbReference type="PROSITE" id="PS50893"/>
    </source>
</evidence>
<dbReference type="NCBIfam" id="NF010068">
    <property type="entry name" value="PRK13548.1"/>
    <property type="match status" value="1"/>
</dbReference>
<dbReference type="InterPro" id="IPR017871">
    <property type="entry name" value="ABC_transporter-like_CS"/>
</dbReference>
<dbReference type="eggNOG" id="COG4559">
    <property type="taxonomic scope" value="Bacteria"/>
</dbReference>
<dbReference type="GO" id="GO:0005524">
    <property type="term" value="F:ATP binding"/>
    <property type="evidence" value="ECO:0007669"/>
    <property type="project" value="UniProtKB-KW"/>
</dbReference>
<dbReference type="SUPFAM" id="SSF52540">
    <property type="entry name" value="P-loop containing nucleoside triphosphate hydrolases"/>
    <property type="match status" value="1"/>
</dbReference>
<dbReference type="PANTHER" id="PTHR42794:SF1">
    <property type="entry name" value="HEMIN IMPORT ATP-BINDING PROTEIN HMUV"/>
    <property type="match status" value="1"/>
</dbReference>
<keyword evidence="4" id="KW-1278">Translocase</keyword>
<name>F2IZW9_POLGS</name>
<gene>
    <name evidence="7" type="primary">hmuV</name>
    <name evidence="7" type="ordered locus">SL003B_2270</name>
</gene>
<dbReference type="STRING" id="991905.SL003B_2270"/>
<keyword evidence="1" id="KW-0813">Transport</keyword>
<proteinExistence type="predicted"/>
<evidence type="ECO:0000256" key="4">
    <source>
        <dbReference type="ARBA" id="ARBA00022967"/>
    </source>
</evidence>
<dbReference type="GO" id="GO:0016887">
    <property type="term" value="F:ATP hydrolysis activity"/>
    <property type="evidence" value="ECO:0007669"/>
    <property type="project" value="InterPro"/>
</dbReference>
<evidence type="ECO:0000256" key="2">
    <source>
        <dbReference type="ARBA" id="ARBA00022741"/>
    </source>
</evidence>
<keyword evidence="2" id="KW-0547">Nucleotide-binding</keyword>
<protein>
    <submittedName>
        <fullName evidence="7">ABC transporter related protein</fullName>
    </submittedName>
</protein>
<evidence type="ECO:0000256" key="1">
    <source>
        <dbReference type="ARBA" id="ARBA00022448"/>
    </source>
</evidence>
<dbReference type="PATRIC" id="fig|991905.3.peg.2325"/>
<dbReference type="PROSITE" id="PS50893">
    <property type="entry name" value="ABC_TRANSPORTER_2"/>
    <property type="match status" value="1"/>
</dbReference>
<keyword evidence="3" id="KW-0067">ATP-binding</keyword>
<dbReference type="HOGENOM" id="CLU_000604_1_11_5"/>
<reference evidence="7 8" key="1">
    <citation type="journal article" date="2011" name="J. Bacteriol.">
        <title>Complete genome sequence of Polymorphum gilvum SL003B-26A1T, a crude oil-degrading bacterium from oil-polluted saline soil.</title>
        <authorList>
            <person name="Li S.G."/>
            <person name="Tang Y.Q."/>
            <person name="Nie Y."/>
            <person name="Cai M."/>
            <person name="Wu X.L."/>
        </authorList>
    </citation>
    <scope>NUCLEOTIDE SEQUENCE [LARGE SCALE GENOMIC DNA]</scope>
    <source>
        <strain evidence="8">LMG 25793 / CGMCC 1.9160 / SL003B-26A1</strain>
    </source>
</reference>
<feature type="domain" description="ABC transporter" evidence="6">
    <location>
        <begin position="8"/>
        <end position="240"/>
    </location>
</feature>
<sequence length="267" mass="28138">MTRDAGLLETARLSVSIHGKRILHDIDLTARAGTLTAIVGPNGSGKSTLLKALSSELPFAGSARLNGRCIAASPPADMARRRAVLPQQSAINFPLTVTEVVRLGGEMVEPARLRQALDLVGLAGFGGRMYYDLSGGEQQRVQLARVLCQIWEPVADGEPRWLLLDEPVSSLDIHHQLLVMQLAAGYARAGGGVVAVMHDLNLTAMFAGHVLAMKNGRLAAAGTPAETLTTPVLSHVFSCALTVGAAPQRGEPFVLPHSVDLGALSYG</sequence>
<dbReference type="InterPro" id="IPR003439">
    <property type="entry name" value="ABC_transporter-like_ATP-bd"/>
</dbReference>
<dbReference type="InterPro" id="IPR003593">
    <property type="entry name" value="AAA+_ATPase"/>
</dbReference>
<evidence type="ECO:0000256" key="3">
    <source>
        <dbReference type="ARBA" id="ARBA00022840"/>
    </source>
</evidence>
<comment type="function">
    <text evidence="5">Part of the ABC transporter complex HmuTUV involved in hemin import. Responsible for energy coupling to the transport system.</text>
</comment>
<keyword evidence="8" id="KW-1185">Reference proteome</keyword>
<evidence type="ECO:0000256" key="5">
    <source>
        <dbReference type="ARBA" id="ARBA00037066"/>
    </source>
</evidence>
<dbReference type="AlphaFoldDB" id="F2IZW9"/>
<dbReference type="Proteomes" id="UP000008130">
    <property type="component" value="Chromosome"/>
</dbReference>
<dbReference type="EMBL" id="CP002568">
    <property type="protein sequence ID" value="ADZ70695.1"/>
    <property type="molecule type" value="Genomic_DNA"/>
</dbReference>
<accession>F2IZW9</accession>
<dbReference type="CDD" id="cd03214">
    <property type="entry name" value="ABC_Iron-Siderophores_B12_Hemin"/>
    <property type="match status" value="1"/>
</dbReference>
<dbReference type="Pfam" id="PF00005">
    <property type="entry name" value="ABC_tran"/>
    <property type="match status" value="1"/>
</dbReference>
<dbReference type="PANTHER" id="PTHR42794">
    <property type="entry name" value="HEMIN IMPORT ATP-BINDING PROTEIN HMUV"/>
    <property type="match status" value="1"/>
</dbReference>
<dbReference type="Gene3D" id="3.40.50.300">
    <property type="entry name" value="P-loop containing nucleotide triphosphate hydrolases"/>
    <property type="match status" value="1"/>
</dbReference>
<evidence type="ECO:0000313" key="8">
    <source>
        <dbReference type="Proteomes" id="UP000008130"/>
    </source>
</evidence>